<evidence type="ECO:0000313" key="2">
    <source>
        <dbReference type="Proteomes" id="UP001482620"/>
    </source>
</evidence>
<proteinExistence type="predicted"/>
<dbReference type="EMBL" id="JAHRIQ010006809">
    <property type="protein sequence ID" value="MEQ2223321.1"/>
    <property type="molecule type" value="Genomic_DNA"/>
</dbReference>
<evidence type="ECO:0000313" key="1">
    <source>
        <dbReference type="EMBL" id="MEQ2223321.1"/>
    </source>
</evidence>
<organism evidence="1 2">
    <name type="scientific">Ilyodon furcidens</name>
    <name type="common">goldbreast splitfin</name>
    <dbReference type="NCBI Taxonomy" id="33524"/>
    <lineage>
        <taxon>Eukaryota</taxon>
        <taxon>Metazoa</taxon>
        <taxon>Chordata</taxon>
        <taxon>Craniata</taxon>
        <taxon>Vertebrata</taxon>
        <taxon>Euteleostomi</taxon>
        <taxon>Actinopterygii</taxon>
        <taxon>Neopterygii</taxon>
        <taxon>Teleostei</taxon>
        <taxon>Neoteleostei</taxon>
        <taxon>Acanthomorphata</taxon>
        <taxon>Ovalentaria</taxon>
        <taxon>Atherinomorphae</taxon>
        <taxon>Cyprinodontiformes</taxon>
        <taxon>Goodeidae</taxon>
        <taxon>Ilyodon</taxon>
    </lineage>
</organism>
<reference evidence="1 2" key="1">
    <citation type="submission" date="2021-06" db="EMBL/GenBank/DDBJ databases">
        <authorList>
            <person name="Palmer J.M."/>
        </authorList>
    </citation>
    <scope>NUCLEOTIDE SEQUENCE [LARGE SCALE GENOMIC DNA]</scope>
    <source>
        <strain evidence="2">if_2019</strain>
        <tissue evidence="1">Muscle</tissue>
    </source>
</reference>
<sequence length="102" mass="11567">MSLKEKKAESGYLCTRWTATAQLHAHAQGRLTVCPFWRNPERLFSPGPLACLVNLPEHYTYRIKQGYNRRDGSFQSSCQPERGSLVGVCAQDQVEAERLNPD</sequence>
<keyword evidence="2" id="KW-1185">Reference proteome</keyword>
<name>A0ABV0SS75_9TELE</name>
<accession>A0ABV0SS75</accession>
<protein>
    <submittedName>
        <fullName evidence="1">Uncharacterized protein</fullName>
    </submittedName>
</protein>
<comment type="caution">
    <text evidence="1">The sequence shown here is derived from an EMBL/GenBank/DDBJ whole genome shotgun (WGS) entry which is preliminary data.</text>
</comment>
<gene>
    <name evidence="1" type="ORF">ILYODFUR_035543</name>
</gene>
<dbReference type="Proteomes" id="UP001482620">
    <property type="component" value="Unassembled WGS sequence"/>
</dbReference>